<keyword evidence="2" id="KW-1185">Reference proteome</keyword>
<dbReference type="AlphaFoldDB" id="A0A165LY79"/>
<evidence type="ECO:0000313" key="2">
    <source>
        <dbReference type="Proteomes" id="UP000077266"/>
    </source>
</evidence>
<accession>A0A165LY79</accession>
<reference evidence="1 2" key="1">
    <citation type="journal article" date="2016" name="Mol. Biol. Evol.">
        <title>Comparative Genomics of Early-Diverging Mushroom-Forming Fungi Provides Insights into the Origins of Lignocellulose Decay Capabilities.</title>
        <authorList>
            <person name="Nagy L.G."/>
            <person name="Riley R."/>
            <person name="Tritt A."/>
            <person name="Adam C."/>
            <person name="Daum C."/>
            <person name="Floudas D."/>
            <person name="Sun H."/>
            <person name="Yadav J.S."/>
            <person name="Pangilinan J."/>
            <person name="Larsson K.H."/>
            <person name="Matsuura K."/>
            <person name="Barry K."/>
            <person name="Labutti K."/>
            <person name="Kuo R."/>
            <person name="Ohm R.A."/>
            <person name="Bhattacharya S.S."/>
            <person name="Shirouzu T."/>
            <person name="Yoshinaga Y."/>
            <person name="Martin F.M."/>
            <person name="Grigoriev I.V."/>
            <person name="Hibbett D.S."/>
        </authorList>
    </citation>
    <scope>NUCLEOTIDE SEQUENCE [LARGE SCALE GENOMIC DNA]</scope>
    <source>
        <strain evidence="1 2">HHB12029</strain>
    </source>
</reference>
<dbReference type="InParanoid" id="A0A165LY79"/>
<name>A0A165LY79_EXIGL</name>
<proteinExistence type="predicted"/>
<evidence type="ECO:0000313" key="1">
    <source>
        <dbReference type="EMBL" id="KZV98496.1"/>
    </source>
</evidence>
<dbReference type="EMBL" id="KV425918">
    <property type="protein sequence ID" value="KZV98496.1"/>
    <property type="molecule type" value="Genomic_DNA"/>
</dbReference>
<sequence length="247" mass="27794">MRVRYADAPFIALDHVLRIGDIVSPQRAVGYWLSCLPVHLVRLSTNWDRPLFDVDAARQGIVRELRALEEKQPELVTAPGIQKDLMWAYGAARVAPDDAMRHWSSILAQGGPLSLRVAEHALASTRTLESVERVWDQLQHLISRAAKVPGTLSMIDVFYAQHLIRLGAYDAALAVAKNYPLHPYLAWLLRKDDAQLLARDTDEKSAFHVARNHERADALSRNGLDKEDIVYVMSVNSPFITRGRSKT</sequence>
<dbReference type="Proteomes" id="UP000077266">
    <property type="component" value="Unassembled WGS sequence"/>
</dbReference>
<organism evidence="1 2">
    <name type="scientific">Exidia glandulosa HHB12029</name>
    <dbReference type="NCBI Taxonomy" id="1314781"/>
    <lineage>
        <taxon>Eukaryota</taxon>
        <taxon>Fungi</taxon>
        <taxon>Dikarya</taxon>
        <taxon>Basidiomycota</taxon>
        <taxon>Agaricomycotina</taxon>
        <taxon>Agaricomycetes</taxon>
        <taxon>Auriculariales</taxon>
        <taxon>Exidiaceae</taxon>
        <taxon>Exidia</taxon>
    </lineage>
</organism>
<gene>
    <name evidence="1" type="ORF">EXIGLDRAFT_727867</name>
</gene>
<protein>
    <submittedName>
        <fullName evidence="1">Uncharacterized protein</fullName>
    </submittedName>
</protein>